<dbReference type="PANTHER" id="PTHR10050:SF46">
    <property type="entry name" value="PROTEIN O-MANNOSYL-TRANSFERASE 2"/>
    <property type="match status" value="1"/>
</dbReference>
<keyword evidence="13" id="KW-0274">FAD</keyword>
<dbReference type="UniPathway" id="UPA00378"/>
<feature type="transmembrane region" description="Helical" evidence="19">
    <location>
        <begin position="1267"/>
        <end position="1286"/>
    </location>
</feature>
<dbReference type="Pfam" id="PF02366">
    <property type="entry name" value="PMT"/>
    <property type="match status" value="1"/>
</dbReference>
<dbReference type="InterPro" id="IPR036300">
    <property type="entry name" value="MIR_dom_sf"/>
</dbReference>
<dbReference type="FunFam" id="3.30.465.10:FF:000001">
    <property type="entry name" value="D-2-hydroxyglutarate dehydrogenase, mitochondrial"/>
    <property type="match status" value="1"/>
</dbReference>
<dbReference type="InterPro" id="IPR006094">
    <property type="entry name" value="Oxid_FAD_bind_N"/>
</dbReference>
<dbReference type="InterPro" id="IPR032421">
    <property type="entry name" value="PMT_4TMC"/>
</dbReference>
<feature type="transmembrane region" description="Helical" evidence="19">
    <location>
        <begin position="1237"/>
        <end position="1255"/>
    </location>
</feature>
<evidence type="ECO:0000256" key="12">
    <source>
        <dbReference type="ARBA" id="ARBA00022824"/>
    </source>
</evidence>
<keyword evidence="23" id="KW-1185">Reference proteome</keyword>
<name>A0A2U1JCU4_SMIAN</name>
<evidence type="ECO:0000256" key="14">
    <source>
        <dbReference type="ARBA" id="ARBA00022989"/>
    </source>
</evidence>
<comment type="caution">
    <text evidence="22">The sequence shown here is derived from an EMBL/GenBank/DDBJ whole genome shotgun (WGS) entry which is preliminary data.</text>
</comment>
<keyword evidence="14 19" id="KW-1133">Transmembrane helix</keyword>
<comment type="similarity">
    <text evidence="4">Belongs to the glycosyltransferase 39 family.</text>
</comment>
<dbReference type="InterPro" id="IPR016169">
    <property type="entry name" value="FAD-bd_PCMH_sub2"/>
</dbReference>
<dbReference type="PROSITE" id="PS50919">
    <property type="entry name" value="MIR"/>
    <property type="match status" value="1"/>
</dbReference>
<organism evidence="22 23">
    <name type="scientific">Smittium angustum</name>
    <dbReference type="NCBI Taxonomy" id="133377"/>
    <lineage>
        <taxon>Eukaryota</taxon>
        <taxon>Fungi</taxon>
        <taxon>Fungi incertae sedis</taxon>
        <taxon>Zoopagomycota</taxon>
        <taxon>Kickxellomycotina</taxon>
        <taxon>Harpellomycetes</taxon>
        <taxon>Harpellales</taxon>
        <taxon>Legeriomycetaceae</taxon>
        <taxon>Smittium</taxon>
    </lineage>
</organism>
<keyword evidence="9" id="KW-0808">Transferase</keyword>
<protein>
    <recommendedName>
        <fullName evidence="6">dolichyl-phosphate-mannose--protein mannosyltransferase</fullName>
        <ecNumber evidence="6">2.4.1.109</ecNumber>
    </recommendedName>
</protein>
<dbReference type="InterPro" id="IPR003342">
    <property type="entry name" value="ArnT-like_N"/>
</dbReference>
<comment type="catalytic activity">
    <reaction evidence="16">
        <text>a di-trans,poly-cis-dolichyl beta-D-mannosyl phosphate + L-threonyl-[protein] = 3-O-(alpha-D-mannosyl)-L-threonyl-[protein] + a di-trans,poly-cis-dolichyl phosphate + H(+)</text>
        <dbReference type="Rhea" id="RHEA:53396"/>
        <dbReference type="Rhea" id="RHEA-COMP:11060"/>
        <dbReference type="Rhea" id="RHEA-COMP:13547"/>
        <dbReference type="Rhea" id="RHEA-COMP:19498"/>
        <dbReference type="Rhea" id="RHEA-COMP:19501"/>
        <dbReference type="ChEBI" id="CHEBI:15378"/>
        <dbReference type="ChEBI" id="CHEBI:30013"/>
        <dbReference type="ChEBI" id="CHEBI:57683"/>
        <dbReference type="ChEBI" id="CHEBI:58211"/>
        <dbReference type="ChEBI" id="CHEBI:137323"/>
        <dbReference type="EC" id="2.4.1.109"/>
    </reaction>
</comment>
<dbReference type="GO" id="GO:0071949">
    <property type="term" value="F:FAD binding"/>
    <property type="evidence" value="ECO:0007669"/>
    <property type="project" value="InterPro"/>
</dbReference>
<evidence type="ECO:0000256" key="4">
    <source>
        <dbReference type="ARBA" id="ARBA00007222"/>
    </source>
</evidence>
<proteinExistence type="inferred from homology"/>
<keyword evidence="7" id="KW-0285">Flavoprotein</keyword>
<dbReference type="InterPro" id="IPR004113">
    <property type="entry name" value="FAD-bd_oxidored_4_C"/>
</dbReference>
<dbReference type="GO" id="GO:0005789">
    <property type="term" value="C:endoplasmic reticulum membrane"/>
    <property type="evidence" value="ECO:0007669"/>
    <property type="project" value="UniProtKB-SubCell"/>
</dbReference>
<dbReference type="EMBL" id="MBFU01000053">
    <property type="protein sequence ID" value="PWA02808.1"/>
    <property type="molecule type" value="Genomic_DNA"/>
</dbReference>
<reference evidence="22 23" key="1">
    <citation type="journal article" date="2018" name="MBio">
        <title>Comparative Genomics Reveals the Core Gene Toolbox for the Fungus-Insect Symbiosis.</title>
        <authorList>
            <person name="Wang Y."/>
            <person name="Stata M."/>
            <person name="Wang W."/>
            <person name="Stajich J.E."/>
            <person name="White M.M."/>
            <person name="Moncalvo J.M."/>
        </authorList>
    </citation>
    <scope>NUCLEOTIDE SEQUENCE [LARGE SCALE GENOMIC DNA]</scope>
    <source>
        <strain evidence="22 23">AUS-126-30</strain>
    </source>
</reference>
<dbReference type="SUPFAM" id="SSF55103">
    <property type="entry name" value="FAD-linked oxidases, C-terminal domain"/>
    <property type="match status" value="1"/>
</dbReference>
<dbReference type="InterPro" id="IPR027005">
    <property type="entry name" value="PMT-like"/>
</dbReference>
<dbReference type="GO" id="GO:0004169">
    <property type="term" value="F:dolichyl-phosphate-mannose-protein mannosyltransferase activity"/>
    <property type="evidence" value="ECO:0007669"/>
    <property type="project" value="UniProtKB-EC"/>
</dbReference>
<dbReference type="SMART" id="SM00472">
    <property type="entry name" value="MIR"/>
    <property type="match status" value="3"/>
</dbReference>
<dbReference type="SUPFAM" id="SSF56176">
    <property type="entry name" value="FAD-binding/transporter-associated domain-like"/>
    <property type="match status" value="1"/>
</dbReference>
<dbReference type="EC" id="2.4.1.109" evidence="6"/>
<dbReference type="InterPro" id="IPR016171">
    <property type="entry name" value="Vanillyl_alc_oxidase_C-sub2"/>
</dbReference>
<evidence type="ECO:0000256" key="9">
    <source>
        <dbReference type="ARBA" id="ARBA00022679"/>
    </source>
</evidence>
<dbReference type="InterPro" id="IPR036318">
    <property type="entry name" value="FAD-bd_PCMH-like_sf"/>
</dbReference>
<feature type="transmembrane region" description="Helical" evidence="19">
    <location>
        <begin position="1197"/>
        <end position="1217"/>
    </location>
</feature>
<evidence type="ECO:0000259" key="20">
    <source>
        <dbReference type="PROSITE" id="PS50919"/>
    </source>
</evidence>
<dbReference type="Gene3D" id="3.30.70.2740">
    <property type="match status" value="1"/>
</dbReference>
<comment type="catalytic activity">
    <reaction evidence="17">
        <text>a di-trans,poly-cis-dolichyl beta-D-mannosyl phosphate + L-seryl-[protein] = 3-O-(alpha-D-mannosyl)-L-seryl-[protein] + a di-trans,poly-cis-dolichyl phosphate + H(+)</text>
        <dbReference type="Rhea" id="RHEA:17377"/>
        <dbReference type="Rhea" id="RHEA-COMP:9863"/>
        <dbReference type="Rhea" id="RHEA-COMP:13546"/>
        <dbReference type="Rhea" id="RHEA-COMP:19498"/>
        <dbReference type="Rhea" id="RHEA-COMP:19501"/>
        <dbReference type="ChEBI" id="CHEBI:15378"/>
        <dbReference type="ChEBI" id="CHEBI:29999"/>
        <dbReference type="ChEBI" id="CHEBI:57683"/>
        <dbReference type="ChEBI" id="CHEBI:58211"/>
        <dbReference type="ChEBI" id="CHEBI:137321"/>
        <dbReference type="EC" id="2.4.1.109"/>
    </reaction>
</comment>
<dbReference type="FunFam" id="1.10.45.10:FF:000001">
    <property type="entry name" value="D-lactate dehydrogenase mitochondrial"/>
    <property type="match status" value="1"/>
</dbReference>
<evidence type="ECO:0000256" key="11">
    <source>
        <dbReference type="ARBA" id="ARBA00022737"/>
    </source>
</evidence>
<comment type="pathway">
    <text evidence="3">Protein modification; protein glycosylation.</text>
</comment>
<feature type="domain" description="MIR" evidence="20">
    <location>
        <begin position="1059"/>
        <end position="1119"/>
    </location>
</feature>
<comment type="cofactor">
    <cofactor evidence="1">
        <name>FAD</name>
        <dbReference type="ChEBI" id="CHEBI:57692"/>
    </cofactor>
</comment>
<dbReference type="Proteomes" id="UP000245591">
    <property type="component" value="Unassembled WGS sequence"/>
</dbReference>
<evidence type="ECO:0000259" key="21">
    <source>
        <dbReference type="PROSITE" id="PS51387"/>
    </source>
</evidence>
<dbReference type="Pfam" id="PF02815">
    <property type="entry name" value="MIR"/>
    <property type="match status" value="1"/>
</dbReference>
<feature type="transmembrane region" description="Helical" evidence="19">
    <location>
        <begin position="1298"/>
        <end position="1320"/>
    </location>
</feature>
<dbReference type="PANTHER" id="PTHR10050">
    <property type="entry name" value="DOLICHYL-PHOSPHATE-MANNOSE--PROTEIN MANNOSYLTRANSFERASE"/>
    <property type="match status" value="1"/>
</dbReference>
<evidence type="ECO:0000256" key="18">
    <source>
        <dbReference type="ARBA" id="ARBA00051436"/>
    </source>
</evidence>
<evidence type="ECO:0000256" key="8">
    <source>
        <dbReference type="ARBA" id="ARBA00022676"/>
    </source>
</evidence>
<accession>A0A2U1JCU4</accession>
<feature type="transmembrane region" description="Helical" evidence="19">
    <location>
        <begin position="878"/>
        <end position="901"/>
    </location>
</feature>
<evidence type="ECO:0000256" key="5">
    <source>
        <dbReference type="ARBA" id="ARBA00008000"/>
    </source>
</evidence>
<sequence>MFIYKNSNINKLSASCKVFGTKNLTNTLLAKNIYTRSAFWGQSLYPCLSTAKTNLNSKYPSVIKNDIKASSLLYIQRLGMSTAIKPRNSRFKTLTKDDVDHFKSLLGEASVLTTSEYGGIHTQEDLVKYNKAFLCEIEGYSKLVLFPSSTEDVSKIVKYCSDKMIAIVPQGGNTGLMAAGVPIHDEVVVNMSKMNKIRSIDEDSGAVVCDAGCILEVLDNHVSEHGLMIPVDLGGKGSCHIGGNVSTNAGGIRYLRYGSLHGSVLGLEVVLPDGTIVNNLSTLRKDSTGYDIKQLFIGSEGTLGIVTGVSILAARKPKYTNVLLLGLGSYNDVVEAFRLSKNYLSEILSAFEFWDSKSMEITLEAQNKMNPLQTRNNYYVLIETGGSNNDHDSEKIMSYYQFLEKSGIINTGIMAQDETQISKLWEIREAMIFGHSFFGEAYTYDISIPIIKMDKAVSALDKHLNEIGLMENGGNANSFGDKSYAKFVTGFGHLGDGNLHLNVVANKYSEEFTSILEHFIFNYVKDVSGSVSAEHGIGYIKPGYLHYSKSSEAINMMRSIKNLFDPKGIMNPYKHRMSLFSEYNGIKKPMVVPINLYKEVLEKKESLFYYHEINAFDHDTTQYKKHDEIKESSFFSDFNFNNLVKWSFSHKDLVLSILVTLLSFITRTYKIGAADRVIWDEAHFGKFGGYYVKGTFYHDVHPPLAKMLVGLSEYLTGFDGVFEFESGDDFPDDTNYVFIRMFNAMFGISMVPFAYFTMLNFGCSSMISTVASLFIVFENATCTISRFILLDGILLCFTAMSLYFLSGMYAYRKSPFTTMWWINLAMTGVSLGLVSSSKWVGLFAVALVGLYTIEELYDLLGDSSLSMKKYFKHWASRIVFLIIVPCVIYLVCFKIHFMLLFKTGPGDSVMPSLFQASLLGNSIGDQPLEVVFGSKVTFKAPGDVGLLHSHPHNYPQGSGLQQITCYGHKDSNNEWVITKAFDDNFDAEKGPIEHINNLSIVRLLHKQSGAYLISNNRFKGPVTTKYYEVSGQKNLTELIKPNEALWSFEVDSDHIKSKDNNIHALSTKFRLRNVETGCYLRTSGKTLPGWGFSQQEVVCSMDKAFGEDSVNTVWNIEAHVNSRLPKGDLQKIKPSFFSSFLHLNKAMFSSNNALLPDEDKIDELTSEPLDWPILRLGLRMCSYDDTDYKFFLIGNPLIWWTSTLLLILYPFQILYHLIRMKRGFKQEIFSAQGLRDYFYPATILWAGWFLHYLPFFIMGRVTYLHHYFPSVYFGALFMALQLGYFAQKFKHIENMRHLIPIVTILVILNFWFFAPFTFGFDYSPKLLKSRRWLSSWKMY</sequence>
<evidence type="ECO:0000313" key="22">
    <source>
        <dbReference type="EMBL" id="PWA02808.1"/>
    </source>
</evidence>
<keyword evidence="8" id="KW-0328">Glycosyltransferase</keyword>
<dbReference type="InterPro" id="IPR016164">
    <property type="entry name" value="FAD-linked_Oxase-like_C"/>
</dbReference>
<evidence type="ECO:0000256" key="1">
    <source>
        <dbReference type="ARBA" id="ARBA00001974"/>
    </source>
</evidence>
<evidence type="ECO:0000256" key="16">
    <source>
        <dbReference type="ARBA" id="ARBA00045085"/>
    </source>
</evidence>
<keyword evidence="12" id="KW-0256">Endoplasmic reticulum</keyword>
<evidence type="ECO:0000256" key="7">
    <source>
        <dbReference type="ARBA" id="ARBA00022630"/>
    </source>
</evidence>
<dbReference type="Pfam" id="PF16192">
    <property type="entry name" value="PMT_4TMC"/>
    <property type="match status" value="1"/>
</dbReference>
<dbReference type="Gene3D" id="3.30.70.2190">
    <property type="match status" value="1"/>
</dbReference>
<feature type="transmembrane region" description="Helical" evidence="19">
    <location>
        <begin position="788"/>
        <end position="811"/>
    </location>
</feature>
<keyword evidence="11" id="KW-0677">Repeat</keyword>
<evidence type="ECO:0000256" key="17">
    <source>
        <dbReference type="ARBA" id="ARBA00045102"/>
    </source>
</evidence>
<evidence type="ECO:0000256" key="10">
    <source>
        <dbReference type="ARBA" id="ARBA00022692"/>
    </source>
</evidence>
<evidence type="ECO:0000313" key="23">
    <source>
        <dbReference type="Proteomes" id="UP000245591"/>
    </source>
</evidence>
<dbReference type="SUPFAM" id="SSF82109">
    <property type="entry name" value="MIR domain"/>
    <property type="match status" value="1"/>
</dbReference>
<feature type="transmembrane region" description="Helical" evidence="19">
    <location>
        <begin position="753"/>
        <end position="776"/>
    </location>
</feature>
<comment type="similarity">
    <text evidence="5">Belongs to the FAD-binding oxidoreductase/transferase type 4 family.</text>
</comment>
<comment type="subcellular location">
    <subcellularLocation>
        <location evidence="2">Endoplasmic reticulum membrane</location>
        <topology evidence="2">Multi-pass membrane protein</topology>
    </subcellularLocation>
</comment>
<gene>
    <name evidence="22" type="ORF">BB558_001025</name>
</gene>
<evidence type="ECO:0000256" key="19">
    <source>
        <dbReference type="SAM" id="Phobius"/>
    </source>
</evidence>
<dbReference type="Pfam" id="PF02913">
    <property type="entry name" value="FAD-oxidase_C"/>
    <property type="match status" value="1"/>
</dbReference>
<keyword evidence="15 19" id="KW-0472">Membrane</keyword>
<dbReference type="PROSITE" id="PS51387">
    <property type="entry name" value="FAD_PCMH"/>
    <property type="match status" value="1"/>
</dbReference>
<evidence type="ECO:0000256" key="6">
    <source>
        <dbReference type="ARBA" id="ARBA00012839"/>
    </source>
</evidence>
<dbReference type="GO" id="GO:0004458">
    <property type="term" value="F:D-lactate dehydrogenase (cytochrome) activity"/>
    <property type="evidence" value="ECO:0007669"/>
    <property type="project" value="UniProtKB-EC"/>
</dbReference>
<comment type="catalytic activity">
    <reaction evidence="18">
        <text>(R)-lactate + 2 Fe(III)-[cytochrome c] = 2 Fe(II)-[cytochrome c] + pyruvate + 2 H(+)</text>
        <dbReference type="Rhea" id="RHEA:13521"/>
        <dbReference type="Rhea" id="RHEA-COMP:10350"/>
        <dbReference type="Rhea" id="RHEA-COMP:14399"/>
        <dbReference type="ChEBI" id="CHEBI:15361"/>
        <dbReference type="ChEBI" id="CHEBI:15378"/>
        <dbReference type="ChEBI" id="CHEBI:16004"/>
        <dbReference type="ChEBI" id="CHEBI:29033"/>
        <dbReference type="ChEBI" id="CHEBI:29034"/>
        <dbReference type="EC" id="1.1.2.4"/>
    </reaction>
</comment>
<dbReference type="Gene3D" id="2.80.10.50">
    <property type="match status" value="1"/>
</dbReference>
<evidence type="ECO:0000256" key="3">
    <source>
        <dbReference type="ARBA" id="ARBA00004922"/>
    </source>
</evidence>
<evidence type="ECO:0000256" key="15">
    <source>
        <dbReference type="ARBA" id="ARBA00023136"/>
    </source>
</evidence>
<keyword evidence="10 19" id="KW-0812">Transmembrane</keyword>
<evidence type="ECO:0000256" key="2">
    <source>
        <dbReference type="ARBA" id="ARBA00004477"/>
    </source>
</evidence>
<dbReference type="FunFam" id="3.30.43.10:FF:000011">
    <property type="entry name" value="D-lactate dehydrogenase (Cytochrome)"/>
    <property type="match status" value="1"/>
</dbReference>
<evidence type="ECO:0000256" key="13">
    <source>
        <dbReference type="ARBA" id="ARBA00022827"/>
    </source>
</evidence>
<dbReference type="FunFam" id="3.30.70.2190:FF:000001">
    <property type="entry name" value="D-2-hydroxyglutarate dehydrogenase mitochondrial"/>
    <property type="match status" value="1"/>
</dbReference>
<dbReference type="Gene3D" id="1.10.45.10">
    <property type="entry name" value="Vanillyl-alcohol Oxidase, Chain A, domain 4"/>
    <property type="match status" value="1"/>
</dbReference>
<dbReference type="Gene3D" id="3.30.465.10">
    <property type="match status" value="1"/>
</dbReference>
<dbReference type="Pfam" id="PF01565">
    <property type="entry name" value="FAD_binding_4"/>
    <property type="match status" value="1"/>
</dbReference>
<dbReference type="InterPro" id="IPR016093">
    <property type="entry name" value="MIR_motif"/>
</dbReference>
<dbReference type="InterPro" id="IPR016166">
    <property type="entry name" value="FAD-bd_PCMH"/>
</dbReference>
<feature type="domain" description="FAD-binding PCMH-type" evidence="21">
    <location>
        <begin position="137"/>
        <end position="316"/>
    </location>
</feature>